<name>A0ABU7KYT3_9ACTN</name>
<dbReference type="Proteomes" id="UP001348641">
    <property type="component" value="Unassembled WGS sequence"/>
</dbReference>
<sequence length="187" mass="21578">MSKDYFEEISRMLGAPSAQVMFDPEPVERVLGRVLPRDYVALMQAYGGVVSTIEDAYLLITVDYSEGREPREAIEEENYPVYYIADDAPYFRFMDDSRKVDTSWILCRDPYSVFLVGEVIGERLYFFFDPDVADWTVVLGSGYLWWQFRGGICELLVKMVKGEVVLPYTDEGYFVGSSFLQDPRLTE</sequence>
<dbReference type="EMBL" id="JAUUCC010000112">
    <property type="protein sequence ID" value="MEE2054463.1"/>
    <property type="molecule type" value="Genomic_DNA"/>
</dbReference>
<gene>
    <name evidence="1" type="ORF">Q8A49_28610</name>
</gene>
<evidence type="ECO:0000313" key="1">
    <source>
        <dbReference type="EMBL" id="MEE2054463.1"/>
    </source>
</evidence>
<accession>A0ABU7KYT3</accession>
<evidence type="ECO:0000313" key="2">
    <source>
        <dbReference type="Proteomes" id="UP001348641"/>
    </source>
</evidence>
<dbReference type="RefSeq" id="WP_330161306.1">
    <property type="nucleotide sequence ID" value="NZ_BAAAJA010000047.1"/>
</dbReference>
<protein>
    <recommendedName>
        <fullName evidence="3">SMI1/KNR4 family protein</fullName>
    </recommendedName>
</protein>
<organism evidence="1 2">
    <name type="scientific">Nocardiopsis tropica</name>
    <dbReference type="NCBI Taxonomy" id="109330"/>
    <lineage>
        <taxon>Bacteria</taxon>
        <taxon>Bacillati</taxon>
        <taxon>Actinomycetota</taxon>
        <taxon>Actinomycetes</taxon>
        <taxon>Streptosporangiales</taxon>
        <taxon>Nocardiopsidaceae</taxon>
        <taxon>Nocardiopsis</taxon>
    </lineage>
</organism>
<evidence type="ECO:0008006" key="3">
    <source>
        <dbReference type="Google" id="ProtNLM"/>
    </source>
</evidence>
<comment type="caution">
    <text evidence="1">The sequence shown here is derived from an EMBL/GenBank/DDBJ whole genome shotgun (WGS) entry which is preliminary data.</text>
</comment>
<proteinExistence type="predicted"/>
<reference evidence="1 2" key="1">
    <citation type="submission" date="2023-07" db="EMBL/GenBank/DDBJ databases">
        <authorList>
            <person name="Girao M."/>
            <person name="Carvalho M.F."/>
        </authorList>
    </citation>
    <scope>NUCLEOTIDE SEQUENCE [LARGE SCALE GENOMIC DNA]</scope>
    <source>
        <strain evidence="1 2">66/93</strain>
    </source>
</reference>